<gene>
    <name evidence="1" type="ORF">CDIF1296T_phi169</name>
</gene>
<organism evidence="1 2">
    <name type="scientific">Clostridioides difficile ATCC 9689 = DSM 1296</name>
    <dbReference type="NCBI Taxonomy" id="1121308"/>
    <lineage>
        <taxon>Bacteria</taxon>
        <taxon>Bacillati</taxon>
        <taxon>Bacillota</taxon>
        <taxon>Clostridia</taxon>
        <taxon>Peptostreptococcales</taxon>
        <taxon>Peptostreptococcaceae</taxon>
        <taxon>Clostridioides</taxon>
    </lineage>
</organism>
<dbReference type="Proteomes" id="UP001510562">
    <property type="component" value="Chromosome"/>
</dbReference>
<evidence type="ECO:0000313" key="2">
    <source>
        <dbReference type="Proteomes" id="UP001510562"/>
    </source>
</evidence>
<reference evidence="1 2" key="1">
    <citation type="journal article" date="2015" name="Genome Announc.">
        <title>Complete Genome Sequence of the Novel Temperate Clostridium difficile Phage phiCDIF1296T.</title>
        <authorList>
            <person name="Wittmann J."/>
            <person name="Riedel T."/>
            <person name="Bunk B."/>
            <person name="Sproer C."/>
            <person name="Gronow S."/>
            <person name="Overmann J."/>
        </authorList>
    </citation>
    <scope>NUCLEOTIDE SEQUENCE [LARGE SCALE GENOMIC DNA]</scope>
    <source>
        <strain evidence="2">ATCC 9689 / DSM 1296 / BCRC 10642 / JCM 1296 / NCIMB 10666 / NCTC 11209 / 90556-M6S</strain>
    </source>
</reference>
<name>A0ACA7UP71_CLODI</name>
<sequence>MDEKTLELLREIQESIKILNDKLDEFDYTQDKIKSNVEGLLECFSRIDFRIEDLENGQTSLYTKLDIVQNETAKSIK</sequence>
<accession>A0ACA7UP71</accession>
<evidence type="ECO:0000313" key="1">
    <source>
        <dbReference type="EMBL" id="AKP44843.1"/>
    </source>
</evidence>
<protein>
    <submittedName>
        <fullName evidence="1">Uncharacterized protein</fullName>
    </submittedName>
</protein>
<proteinExistence type="predicted"/>
<dbReference type="EMBL" id="CP011970">
    <property type="protein sequence ID" value="AKP44843.1"/>
    <property type="molecule type" value="Genomic_DNA"/>
</dbReference>
<keyword evidence="2" id="KW-1185">Reference proteome</keyword>